<accession>A0A136JF79</accession>
<dbReference type="EMBL" id="KQ964246">
    <property type="protein sequence ID" value="KXJ95821.1"/>
    <property type="molecule type" value="Genomic_DNA"/>
</dbReference>
<organism evidence="2 3">
    <name type="scientific">Microdochium bolleyi</name>
    <dbReference type="NCBI Taxonomy" id="196109"/>
    <lineage>
        <taxon>Eukaryota</taxon>
        <taxon>Fungi</taxon>
        <taxon>Dikarya</taxon>
        <taxon>Ascomycota</taxon>
        <taxon>Pezizomycotina</taxon>
        <taxon>Sordariomycetes</taxon>
        <taxon>Xylariomycetidae</taxon>
        <taxon>Xylariales</taxon>
        <taxon>Microdochiaceae</taxon>
        <taxon>Microdochium</taxon>
    </lineage>
</organism>
<reference evidence="3" key="1">
    <citation type="submission" date="2016-02" db="EMBL/GenBank/DDBJ databases">
        <title>Draft genome sequence of Microdochium bolleyi, a fungal endophyte of beachgrass.</title>
        <authorList>
            <consortium name="DOE Joint Genome Institute"/>
            <person name="David A.S."/>
            <person name="May G."/>
            <person name="Haridas S."/>
            <person name="Lim J."/>
            <person name="Wang M."/>
            <person name="Labutti K."/>
            <person name="Lipzen A."/>
            <person name="Barry K."/>
            <person name="Grigoriev I.V."/>
        </authorList>
    </citation>
    <scope>NUCLEOTIDE SEQUENCE [LARGE SCALE GENOMIC DNA]</scope>
    <source>
        <strain evidence="3">J235TASD1</strain>
    </source>
</reference>
<protein>
    <submittedName>
        <fullName evidence="2">Uncharacterized protein</fullName>
    </submittedName>
</protein>
<dbReference type="InParanoid" id="A0A136JF79"/>
<evidence type="ECO:0000256" key="1">
    <source>
        <dbReference type="SAM" id="Phobius"/>
    </source>
</evidence>
<keyword evidence="1" id="KW-0812">Transmembrane</keyword>
<evidence type="ECO:0000313" key="2">
    <source>
        <dbReference type="EMBL" id="KXJ95821.1"/>
    </source>
</evidence>
<feature type="transmembrane region" description="Helical" evidence="1">
    <location>
        <begin position="57"/>
        <end position="75"/>
    </location>
</feature>
<keyword evidence="1" id="KW-1133">Transmembrane helix</keyword>
<name>A0A136JF79_9PEZI</name>
<sequence length="84" mass="10088">MVLETLPSQSLWNCLFTRFFHLLCMLGRRRTCWADFCPISSLCPRSRTFVHHGSGCVPFLELLFSISYFILILFWKNRYHDVRR</sequence>
<keyword evidence="3" id="KW-1185">Reference proteome</keyword>
<evidence type="ECO:0000313" key="3">
    <source>
        <dbReference type="Proteomes" id="UP000070501"/>
    </source>
</evidence>
<proteinExistence type="predicted"/>
<gene>
    <name evidence="2" type="ORF">Micbo1qcDRAFT_157901</name>
</gene>
<dbReference type="AlphaFoldDB" id="A0A136JF79"/>
<dbReference type="Proteomes" id="UP000070501">
    <property type="component" value="Unassembled WGS sequence"/>
</dbReference>
<keyword evidence="1" id="KW-0472">Membrane</keyword>